<organism evidence="1 2">
    <name type="scientific">Methylovorus glucosotrophus (strain SIP3-4)</name>
    <dbReference type="NCBI Taxonomy" id="582744"/>
    <lineage>
        <taxon>Bacteria</taxon>
        <taxon>Pseudomonadati</taxon>
        <taxon>Pseudomonadota</taxon>
        <taxon>Betaproteobacteria</taxon>
        <taxon>Nitrosomonadales</taxon>
        <taxon>Methylophilaceae</taxon>
        <taxon>Methylovorus</taxon>
    </lineage>
</organism>
<dbReference type="eggNOG" id="ENOG5031HF3">
    <property type="taxonomic scope" value="Bacteria"/>
</dbReference>
<evidence type="ECO:0000313" key="1">
    <source>
        <dbReference type="EMBL" id="ACT50092.1"/>
    </source>
</evidence>
<reference evidence="1 2" key="2">
    <citation type="journal article" date="2011" name="J. Bacteriol.">
        <title>Genomes of three methylotrophs from a single niche uncover genetic and metabolic divergence of Methylophilaceae.</title>
        <authorList>
            <person name="Lapidus A."/>
            <person name="Clum A."/>
            <person name="Labutti K."/>
            <person name="Kaluzhnaya M.G."/>
            <person name="Lim S."/>
            <person name="Beck D.A."/>
            <person name="Glavina Del Rio T."/>
            <person name="Nolan M."/>
            <person name="Mavromatis K."/>
            <person name="Huntemann M."/>
            <person name="Lucas S."/>
            <person name="Lidstrom M.E."/>
            <person name="Ivanova N."/>
            <person name="Chistoserdova L."/>
        </authorList>
    </citation>
    <scope>NUCLEOTIDE SEQUENCE [LARGE SCALE GENOMIC DNA]</scope>
    <source>
        <strain evidence="1 2">SIP3-4</strain>
    </source>
</reference>
<sequence length="307" mass="34106">MSPRWSNISSGFSTGGASGLLSRLPLIGKLGRDELRVLVQPHQLVLTRLGGWRKQTIVHEKILRVAPALVAVSQDASTVAPRWQAALQQLDAALREAAWQGCQAQVVLSNHFVRYALIPWNDALGSPVEQEAFMRHCFVQAYGDAARQWDIRAAKARYGHRTLASAVEPALVQALQLSFGQAGMRLQHIHPLLMQAVNETRQQLGSKETRGNLCLALPEHGRLTLLLIENGQWRSVQSHTLHHEPKDLLRELIQRDAILAGLECTDWPVVAYAAEPASPALHWPGRQIRQLSRMVPYSRKLAMAGAR</sequence>
<dbReference type="AlphaFoldDB" id="C6XC17"/>
<dbReference type="RefSeq" id="WP_015829651.1">
    <property type="nucleotide sequence ID" value="NC_012969.1"/>
</dbReference>
<reference evidence="2" key="1">
    <citation type="submission" date="2009-07" db="EMBL/GenBank/DDBJ databases">
        <title>Complete sequence of chromosome of Methylovorus sp. SIP3-4.</title>
        <authorList>
            <person name="Lucas S."/>
            <person name="Copeland A."/>
            <person name="Lapidus A."/>
            <person name="Glavina del Rio T."/>
            <person name="Tice H."/>
            <person name="Bruce D."/>
            <person name="Goodwin L."/>
            <person name="Pitluck S."/>
            <person name="Clum A."/>
            <person name="Larimer F."/>
            <person name="Land M."/>
            <person name="Hauser L."/>
            <person name="Kyrpides N."/>
            <person name="Mikhailova N."/>
            <person name="Kayluzhnaya M."/>
            <person name="Chistoserdova L."/>
        </authorList>
    </citation>
    <scope>NUCLEOTIDE SEQUENCE [LARGE SCALE GENOMIC DNA]</scope>
    <source>
        <strain evidence="2">SIP3-4</strain>
    </source>
</reference>
<evidence type="ECO:0000313" key="2">
    <source>
        <dbReference type="Proteomes" id="UP000002743"/>
    </source>
</evidence>
<dbReference type="EMBL" id="CP001674">
    <property type="protein sequence ID" value="ACT50092.1"/>
    <property type="molecule type" value="Genomic_DNA"/>
</dbReference>
<dbReference type="HOGENOM" id="CLU_085035_0_0_4"/>
<dbReference type="STRING" id="582744.Msip34_0844"/>
<dbReference type="KEGG" id="mei:Msip34_0844"/>
<name>C6XC17_METGS</name>
<accession>C6XC17</accession>
<gene>
    <name evidence="1" type="ordered locus">Msip34_0844</name>
</gene>
<dbReference type="OrthoDB" id="9178860at2"/>
<proteinExistence type="predicted"/>
<keyword evidence="2" id="KW-1185">Reference proteome</keyword>
<dbReference type="Proteomes" id="UP000002743">
    <property type="component" value="Chromosome"/>
</dbReference>
<protein>
    <submittedName>
        <fullName evidence="1">Uncharacterized protein</fullName>
    </submittedName>
</protein>